<name>A0A927FCI6_9BACT</name>
<dbReference type="RefSeq" id="WP_191618957.1">
    <property type="nucleotide sequence ID" value="NZ_JACYFG010000051.1"/>
</dbReference>
<dbReference type="SUPFAM" id="SSF52540">
    <property type="entry name" value="P-loop containing nucleoside triphosphate hydrolases"/>
    <property type="match status" value="1"/>
</dbReference>
<proteinExistence type="predicted"/>
<feature type="domain" description="Mg chelatase-related protein C-terminal" evidence="4">
    <location>
        <begin position="406"/>
        <end position="502"/>
    </location>
</feature>
<dbReference type="Pfam" id="PF01078">
    <property type="entry name" value="Mg_chelatase"/>
    <property type="match status" value="1"/>
</dbReference>
<dbReference type="AlphaFoldDB" id="A0A927FCI6"/>
<evidence type="ECO:0000313" key="6">
    <source>
        <dbReference type="Proteomes" id="UP000622317"/>
    </source>
</evidence>
<dbReference type="InterPro" id="IPR025158">
    <property type="entry name" value="Mg_chelat-rel_C"/>
</dbReference>
<comment type="caution">
    <text evidence="5">The sequence shown here is derived from an EMBL/GenBank/DDBJ whole genome shotgun (WGS) entry which is preliminary data.</text>
</comment>
<dbReference type="InterPro" id="IPR001208">
    <property type="entry name" value="MCM_dom"/>
</dbReference>
<dbReference type="InterPro" id="IPR020568">
    <property type="entry name" value="Ribosomal_Su5_D2-typ_SF"/>
</dbReference>
<protein>
    <submittedName>
        <fullName evidence="5">YifB family Mg chelatase-like AAA ATPase</fullName>
    </submittedName>
</protein>
<dbReference type="Gene3D" id="3.40.50.300">
    <property type="entry name" value="P-loop containing nucleotide triphosphate hydrolases"/>
    <property type="match status" value="1"/>
</dbReference>
<dbReference type="NCBIfam" id="TIGR00368">
    <property type="entry name" value="YifB family Mg chelatase-like AAA ATPase"/>
    <property type="match status" value="1"/>
</dbReference>
<keyword evidence="2" id="KW-0067">ATP-binding</keyword>
<evidence type="ECO:0000313" key="5">
    <source>
        <dbReference type="EMBL" id="MBD5781879.1"/>
    </source>
</evidence>
<dbReference type="InterPro" id="IPR045006">
    <property type="entry name" value="CHLI-like"/>
</dbReference>
<dbReference type="Proteomes" id="UP000622317">
    <property type="component" value="Unassembled WGS sequence"/>
</dbReference>
<dbReference type="InterPro" id="IPR027417">
    <property type="entry name" value="P-loop_NTPase"/>
</dbReference>
<dbReference type="PRINTS" id="PR01657">
    <property type="entry name" value="MCMFAMILY"/>
</dbReference>
<reference evidence="5" key="1">
    <citation type="submission" date="2020-09" db="EMBL/GenBank/DDBJ databases">
        <title>Pelagicoccus enzymogenes sp. nov. with an EPS production, isolated from marine sediment.</title>
        <authorList>
            <person name="Feng X."/>
        </authorList>
    </citation>
    <scope>NUCLEOTIDE SEQUENCE</scope>
    <source>
        <strain evidence="5">NFK12</strain>
    </source>
</reference>
<organism evidence="5 6">
    <name type="scientific">Pelagicoccus enzymogenes</name>
    <dbReference type="NCBI Taxonomy" id="2773457"/>
    <lineage>
        <taxon>Bacteria</taxon>
        <taxon>Pseudomonadati</taxon>
        <taxon>Verrucomicrobiota</taxon>
        <taxon>Opitutia</taxon>
        <taxon>Puniceicoccales</taxon>
        <taxon>Pelagicoccaceae</taxon>
        <taxon>Pelagicoccus</taxon>
    </lineage>
</organism>
<gene>
    <name evidence="5" type="ORF">IEN85_20430</name>
</gene>
<dbReference type="InterPro" id="IPR014721">
    <property type="entry name" value="Ribsml_uS5_D2-typ_fold_subgr"/>
</dbReference>
<evidence type="ECO:0000259" key="4">
    <source>
        <dbReference type="Pfam" id="PF13335"/>
    </source>
</evidence>
<dbReference type="InterPro" id="IPR004482">
    <property type="entry name" value="Mg_chelat-rel"/>
</dbReference>
<evidence type="ECO:0000256" key="2">
    <source>
        <dbReference type="ARBA" id="ARBA00022840"/>
    </source>
</evidence>
<dbReference type="PANTHER" id="PTHR32039">
    <property type="entry name" value="MAGNESIUM-CHELATASE SUBUNIT CHLI"/>
    <property type="match status" value="1"/>
</dbReference>
<evidence type="ECO:0000259" key="3">
    <source>
        <dbReference type="Pfam" id="PF01078"/>
    </source>
</evidence>
<feature type="domain" description="Magnesium chelatase ChlI-like catalytic" evidence="3">
    <location>
        <begin position="194"/>
        <end position="397"/>
    </location>
</feature>
<keyword evidence="6" id="KW-1185">Reference proteome</keyword>
<dbReference type="Pfam" id="PF13335">
    <property type="entry name" value="Mg_chelatase_C"/>
    <property type="match status" value="1"/>
</dbReference>
<dbReference type="GO" id="GO:0005524">
    <property type="term" value="F:ATP binding"/>
    <property type="evidence" value="ECO:0007669"/>
    <property type="project" value="UniProtKB-KW"/>
</dbReference>
<evidence type="ECO:0000256" key="1">
    <source>
        <dbReference type="ARBA" id="ARBA00022741"/>
    </source>
</evidence>
<dbReference type="SUPFAM" id="SSF54211">
    <property type="entry name" value="Ribosomal protein S5 domain 2-like"/>
    <property type="match status" value="1"/>
</dbReference>
<dbReference type="Gene3D" id="3.30.230.10">
    <property type="match status" value="1"/>
</dbReference>
<dbReference type="Pfam" id="PF13541">
    <property type="entry name" value="ChlI"/>
    <property type="match status" value="1"/>
</dbReference>
<dbReference type="EMBL" id="JACYFG010000051">
    <property type="protein sequence ID" value="MBD5781879.1"/>
    <property type="molecule type" value="Genomic_DNA"/>
</dbReference>
<dbReference type="InterPro" id="IPR000523">
    <property type="entry name" value="Mg_chelatse_chII-like_cat_dom"/>
</dbReference>
<accession>A0A927FCI6</accession>
<sequence>MLAIVSSAALQGIQAVPVLVEVNSGESGDPRLVLVGLPDAAVKESDDRVFSALANSGFRKPQTRTTINLAPGDLRKEGPMYDLPIALGILAATNQLSGEQRLKDFLIGGELSLSGATRPIRGGLAFALLAKATEKRGVILPLASAREAALVEGIEVYGVESLSQARRFIEGELELSNLSGKTVFDPQLQDSDLDFAEVKGQATVKRAIEIAVSGAHNILLLGPPGSGKSMIAKRVPSVMPEPSLEEFLEILQIESAAGITRTKQIAKHRPFRAPHHTISDVGLIGGGSVPGPGEISLAHNGVLFMDEFPEFKRSALEVMRQPLEDAQVTISRSAGKVTLPCNFMLVAAMNPCPCGYLGSQQKECICSPHQVQKYRQRISGPLLDRIDLHVEAPALSIGQLRQAKPGESSQAIRERVEKARKVQRSRFKNTAIRSNADMGHKSIQEHCAIASELGDLLQQAMERLSLSARAYDRILKVSRTIADLADSEEIQMPHLMEAIQFRSLDRMASS</sequence>
<dbReference type="PANTHER" id="PTHR32039:SF7">
    <property type="entry name" value="COMPETENCE PROTEIN COMM"/>
    <property type="match status" value="1"/>
</dbReference>
<keyword evidence="1" id="KW-0547">Nucleotide-binding</keyword>
<dbReference type="GO" id="GO:0003677">
    <property type="term" value="F:DNA binding"/>
    <property type="evidence" value="ECO:0007669"/>
    <property type="project" value="InterPro"/>
</dbReference>